<dbReference type="Pfam" id="PF03929">
    <property type="entry name" value="PepSY_TM"/>
    <property type="match status" value="1"/>
</dbReference>
<sequence length="489" mass="53149">MTSTSSTRSAATDTYRLLWRWHFYAGLFVMPFLSVLAITGTVYCFQPQIEPLLYPGLLKVQDRGHDRMSWQSLLLRAQQAAPKGATVTTASINTDRTKSAEFVVRLPEAGSESMYLDPYDGTVLGTLSVEGRFMQQIRMVHRKLLIGKTGELLMELAACWTLVMIGTGVALWWPHRQGTRGAILMPRRAASGRTWWKELHAAIGIWFALGALAFVLTGLPWSGFWGRQFKILTTEAHIGSPAGVWGDPKVQSKPRASAGSDDAAASHAHHAQPAAPGDDSMPGMVMDDLPLRQTPWAVGEMRVPQQPGGEPAPGTAAIDIDYVVAIAATHGVRSGYQIVLPKSPAGVFTVSSFPADPKAERTLHIDQYSGGVLKDIGYDDYGVAGKAVSYGTSLHMGRYFGLANQIVCAVISMSLATLAGTGFWMWWRRRPDGALRAPPQPAFEPPMRAWVVGLGIAGALFPLLGVTLILVWFVDRRVMRKPVIGANSA</sequence>
<feature type="region of interest" description="Disordered" evidence="1">
    <location>
        <begin position="243"/>
        <end position="286"/>
    </location>
</feature>
<name>A0A9N8S1W3_9BURK</name>
<dbReference type="InterPro" id="IPR005625">
    <property type="entry name" value="PepSY-ass_TM"/>
</dbReference>
<feature type="transmembrane region" description="Helical" evidence="2">
    <location>
        <begin position="152"/>
        <end position="173"/>
    </location>
</feature>
<keyword evidence="4" id="KW-1185">Reference proteome</keyword>
<gene>
    <name evidence="3" type="ORF">LMG31841_05243</name>
</gene>
<dbReference type="EMBL" id="CAJQZC010000013">
    <property type="protein sequence ID" value="CAG4922969.1"/>
    <property type="molecule type" value="Genomic_DNA"/>
</dbReference>
<keyword evidence="2" id="KW-0472">Membrane</keyword>
<keyword evidence="2" id="KW-1133">Transmembrane helix</keyword>
<dbReference type="AlphaFoldDB" id="A0A9N8S1W3"/>
<evidence type="ECO:0000256" key="2">
    <source>
        <dbReference type="SAM" id="Phobius"/>
    </source>
</evidence>
<feature type="transmembrane region" description="Helical" evidence="2">
    <location>
        <begin position="201"/>
        <end position="221"/>
    </location>
</feature>
<protein>
    <recommendedName>
        <fullName evidence="5">Peptidase</fullName>
    </recommendedName>
</protein>
<comment type="caution">
    <text evidence="3">The sequence shown here is derived from an EMBL/GenBank/DDBJ whole genome shotgun (WGS) entry which is preliminary data.</text>
</comment>
<feature type="compositionally biased region" description="Low complexity" evidence="1">
    <location>
        <begin position="256"/>
        <end position="279"/>
    </location>
</feature>
<organism evidence="3 4">
    <name type="scientific">Paraburkholderia saeva</name>
    <dbReference type="NCBI Taxonomy" id="2777537"/>
    <lineage>
        <taxon>Bacteria</taxon>
        <taxon>Pseudomonadati</taxon>
        <taxon>Pseudomonadota</taxon>
        <taxon>Betaproteobacteria</taxon>
        <taxon>Burkholderiales</taxon>
        <taxon>Burkholderiaceae</taxon>
        <taxon>Paraburkholderia</taxon>
    </lineage>
</organism>
<evidence type="ECO:0000256" key="1">
    <source>
        <dbReference type="SAM" id="MobiDB-lite"/>
    </source>
</evidence>
<evidence type="ECO:0000313" key="4">
    <source>
        <dbReference type="Proteomes" id="UP000789704"/>
    </source>
</evidence>
<proteinExistence type="predicted"/>
<feature type="transmembrane region" description="Helical" evidence="2">
    <location>
        <begin position="406"/>
        <end position="427"/>
    </location>
</feature>
<feature type="transmembrane region" description="Helical" evidence="2">
    <location>
        <begin position="23"/>
        <end position="45"/>
    </location>
</feature>
<evidence type="ECO:0000313" key="3">
    <source>
        <dbReference type="EMBL" id="CAG4922969.1"/>
    </source>
</evidence>
<dbReference type="PANTHER" id="PTHR34219:SF1">
    <property type="entry name" value="PEPSY DOMAIN-CONTAINING PROTEIN"/>
    <property type="match status" value="1"/>
</dbReference>
<evidence type="ECO:0008006" key="5">
    <source>
        <dbReference type="Google" id="ProtNLM"/>
    </source>
</evidence>
<accession>A0A9N8S1W3</accession>
<reference evidence="3" key="1">
    <citation type="submission" date="2021-04" db="EMBL/GenBank/DDBJ databases">
        <authorList>
            <person name="Vanwijnsberghe S."/>
        </authorList>
    </citation>
    <scope>NUCLEOTIDE SEQUENCE</scope>
    <source>
        <strain evidence="3">LMG 31841</strain>
    </source>
</reference>
<feature type="transmembrane region" description="Helical" evidence="2">
    <location>
        <begin position="447"/>
        <end position="474"/>
    </location>
</feature>
<dbReference type="Proteomes" id="UP000789704">
    <property type="component" value="Unassembled WGS sequence"/>
</dbReference>
<keyword evidence="2" id="KW-0812">Transmembrane</keyword>
<dbReference type="PANTHER" id="PTHR34219">
    <property type="entry name" value="IRON-REGULATED INNER MEMBRANE PROTEIN-RELATED"/>
    <property type="match status" value="1"/>
</dbReference>
<dbReference type="RefSeq" id="WP_228883183.1">
    <property type="nucleotide sequence ID" value="NZ_CAJQZC010000013.1"/>
</dbReference>